<evidence type="ECO:0000259" key="1">
    <source>
        <dbReference type="Pfam" id="PF00535"/>
    </source>
</evidence>
<dbReference type="InterPro" id="IPR001173">
    <property type="entry name" value="Glyco_trans_2-like"/>
</dbReference>
<dbReference type="PANTHER" id="PTHR10859">
    <property type="entry name" value="GLYCOSYL TRANSFERASE"/>
    <property type="match status" value="1"/>
</dbReference>
<proteinExistence type="predicted"/>
<dbReference type="Pfam" id="PF00535">
    <property type="entry name" value="Glycos_transf_2"/>
    <property type="match status" value="1"/>
</dbReference>
<dbReference type="AlphaFoldDB" id="A0A933GPV3"/>
<evidence type="ECO:0000313" key="2">
    <source>
        <dbReference type="EMBL" id="MBI4596465.1"/>
    </source>
</evidence>
<comment type="caution">
    <text evidence="2">The sequence shown here is derived from an EMBL/GenBank/DDBJ whole genome shotgun (WGS) entry which is preliminary data.</text>
</comment>
<sequence length="239" mass="27449">MLSIIVPAYNEAKKLPETIQEAVDTLESSHLEYEVIIVDDGSKDDTLAEASSLAERYPTVRVCGYKENHGKGYAIKYGFQFVRGDPVLFLDADLELPPSQIIRFLKYVPADGIDILIGSKRHPLSKVDVTFSRRFLSKGYNLMVKLIFNMKVTDVLVGLKLFRRRVLEQVFPKLSVHRYAFDVELLANAHRLGYSIAEAPVELSYRFNSRIVIRGTWRIFLDTVNIFCRMKVLHSYDKR</sequence>
<dbReference type="PANTHER" id="PTHR10859:SF91">
    <property type="entry name" value="DOLICHYL-PHOSPHATE BETA-GLUCOSYLTRANSFERASE"/>
    <property type="match status" value="1"/>
</dbReference>
<dbReference type="Gene3D" id="3.90.550.10">
    <property type="entry name" value="Spore Coat Polysaccharide Biosynthesis Protein SpsA, Chain A"/>
    <property type="match status" value="1"/>
</dbReference>
<evidence type="ECO:0000313" key="3">
    <source>
        <dbReference type="Proteomes" id="UP000772181"/>
    </source>
</evidence>
<dbReference type="GO" id="GO:0006487">
    <property type="term" value="P:protein N-linked glycosylation"/>
    <property type="evidence" value="ECO:0007669"/>
    <property type="project" value="TreeGrafter"/>
</dbReference>
<dbReference type="Proteomes" id="UP000772181">
    <property type="component" value="Unassembled WGS sequence"/>
</dbReference>
<dbReference type="EMBL" id="JACQWF010000386">
    <property type="protein sequence ID" value="MBI4596465.1"/>
    <property type="molecule type" value="Genomic_DNA"/>
</dbReference>
<feature type="domain" description="Glycosyltransferase 2-like" evidence="1">
    <location>
        <begin position="3"/>
        <end position="171"/>
    </location>
</feature>
<name>A0A933GPV3_UNCTE</name>
<dbReference type="InterPro" id="IPR029044">
    <property type="entry name" value="Nucleotide-diphossugar_trans"/>
</dbReference>
<reference evidence="2" key="1">
    <citation type="submission" date="2020-07" db="EMBL/GenBank/DDBJ databases">
        <title>Huge and variable diversity of episymbiotic CPR bacteria and DPANN archaea in groundwater ecosystems.</title>
        <authorList>
            <person name="He C.Y."/>
            <person name="Keren R."/>
            <person name="Whittaker M."/>
            <person name="Farag I.F."/>
            <person name="Doudna J."/>
            <person name="Cate J.H.D."/>
            <person name="Banfield J.F."/>
        </authorList>
    </citation>
    <scope>NUCLEOTIDE SEQUENCE</scope>
    <source>
        <strain evidence="2">NC_groundwater_1482_Ag_S-0.65um_47_24</strain>
    </source>
</reference>
<gene>
    <name evidence="2" type="ORF">HY730_08840</name>
</gene>
<accession>A0A933GPV3</accession>
<protein>
    <submittedName>
        <fullName evidence="2">Glycosyltransferase</fullName>
    </submittedName>
</protein>
<organism evidence="2 3">
    <name type="scientific">Tectimicrobiota bacterium</name>
    <dbReference type="NCBI Taxonomy" id="2528274"/>
    <lineage>
        <taxon>Bacteria</taxon>
        <taxon>Pseudomonadati</taxon>
        <taxon>Nitrospinota/Tectimicrobiota group</taxon>
        <taxon>Candidatus Tectimicrobiota</taxon>
    </lineage>
</organism>
<dbReference type="SUPFAM" id="SSF53448">
    <property type="entry name" value="Nucleotide-diphospho-sugar transferases"/>
    <property type="match status" value="1"/>
</dbReference>